<dbReference type="AlphaFoldDB" id="A0A9N8HDT5"/>
<evidence type="ECO:0000313" key="3">
    <source>
        <dbReference type="Proteomes" id="UP001153069"/>
    </source>
</evidence>
<protein>
    <submittedName>
        <fullName evidence="2">Uncharacterized protein</fullName>
    </submittedName>
</protein>
<reference evidence="2" key="1">
    <citation type="submission" date="2020-06" db="EMBL/GenBank/DDBJ databases">
        <authorList>
            <consortium name="Plant Systems Biology data submission"/>
        </authorList>
    </citation>
    <scope>NUCLEOTIDE SEQUENCE</scope>
    <source>
        <strain evidence="2">D6</strain>
    </source>
</reference>
<evidence type="ECO:0000313" key="2">
    <source>
        <dbReference type="EMBL" id="CAB9511298.1"/>
    </source>
</evidence>
<comment type="caution">
    <text evidence="2">The sequence shown here is derived from an EMBL/GenBank/DDBJ whole genome shotgun (WGS) entry which is preliminary data.</text>
</comment>
<keyword evidence="3" id="KW-1185">Reference proteome</keyword>
<keyword evidence="1" id="KW-0812">Transmembrane</keyword>
<keyword evidence="1" id="KW-1133">Transmembrane helix</keyword>
<dbReference type="Proteomes" id="UP001153069">
    <property type="component" value="Unassembled WGS sequence"/>
</dbReference>
<proteinExistence type="predicted"/>
<sequence length="147" mass="16813">MSHAADLWELSLTSTDEKDGVDRERYNGNDNHLVHNLYRETVQHYVVRLRQHSGACLWLSLSSAAMAMEAYKDWQQYSTSSTSSRKSTWKELSLALWQSQRPLPFFLRPSVALTSAGALALVFQLYGGFVFWQPEAPMYYQTGNTRG</sequence>
<feature type="transmembrane region" description="Helical" evidence="1">
    <location>
        <begin position="111"/>
        <end position="132"/>
    </location>
</feature>
<gene>
    <name evidence="2" type="ORF">SEMRO_478_G151010.1</name>
</gene>
<accession>A0A9N8HDT5</accession>
<evidence type="ECO:0000256" key="1">
    <source>
        <dbReference type="SAM" id="Phobius"/>
    </source>
</evidence>
<name>A0A9N8HDT5_9STRA</name>
<organism evidence="2 3">
    <name type="scientific">Seminavis robusta</name>
    <dbReference type="NCBI Taxonomy" id="568900"/>
    <lineage>
        <taxon>Eukaryota</taxon>
        <taxon>Sar</taxon>
        <taxon>Stramenopiles</taxon>
        <taxon>Ochrophyta</taxon>
        <taxon>Bacillariophyta</taxon>
        <taxon>Bacillariophyceae</taxon>
        <taxon>Bacillariophycidae</taxon>
        <taxon>Naviculales</taxon>
        <taxon>Naviculaceae</taxon>
        <taxon>Seminavis</taxon>
    </lineage>
</organism>
<dbReference type="EMBL" id="CAICTM010000477">
    <property type="protein sequence ID" value="CAB9511298.1"/>
    <property type="molecule type" value="Genomic_DNA"/>
</dbReference>
<keyword evidence="1" id="KW-0472">Membrane</keyword>